<proteinExistence type="predicted"/>
<protein>
    <submittedName>
        <fullName evidence="2">Uncharacterized protein</fullName>
    </submittedName>
</protein>
<feature type="non-terminal residue" evidence="2">
    <location>
        <position position="1"/>
    </location>
</feature>
<evidence type="ECO:0000313" key="2">
    <source>
        <dbReference type="EMBL" id="PON61059.1"/>
    </source>
</evidence>
<evidence type="ECO:0000256" key="1">
    <source>
        <dbReference type="SAM" id="MobiDB-lite"/>
    </source>
</evidence>
<feature type="region of interest" description="Disordered" evidence="1">
    <location>
        <begin position="76"/>
        <end position="100"/>
    </location>
</feature>
<organism evidence="2 3">
    <name type="scientific">Parasponia andersonii</name>
    <name type="common">Sponia andersonii</name>
    <dbReference type="NCBI Taxonomy" id="3476"/>
    <lineage>
        <taxon>Eukaryota</taxon>
        <taxon>Viridiplantae</taxon>
        <taxon>Streptophyta</taxon>
        <taxon>Embryophyta</taxon>
        <taxon>Tracheophyta</taxon>
        <taxon>Spermatophyta</taxon>
        <taxon>Magnoliopsida</taxon>
        <taxon>eudicotyledons</taxon>
        <taxon>Gunneridae</taxon>
        <taxon>Pentapetalae</taxon>
        <taxon>rosids</taxon>
        <taxon>fabids</taxon>
        <taxon>Rosales</taxon>
        <taxon>Cannabaceae</taxon>
        <taxon>Parasponia</taxon>
    </lineage>
</organism>
<gene>
    <name evidence="2" type="ORF">PanWU01x14_148450</name>
</gene>
<comment type="caution">
    <text evidence="2">The sequence shown here is derived from an EMBL/GenBank/DDBJ whole genome shotgun (WGS) entry which is preliminary data.</text>
</comment>
<evidence type="ECO:0000313" key="3">
    <source>
        <dbReference type="Proteomes" id="UP000237105"/>
    </source>
</evidence>
<dbReference type="AlphaFoldDB" id="A0A2P5CJ47"/>
<sequence>ERTEKRVVADLEWNTKLSCKYKIKRTQTLFDEGGSIISFFFFHFLIKKKTNKQNQSMHAKKENWKGASLIITCQKETRGSSWSDPEELNPDHVKQFKAKP</sequence>
<keyword evidence="3" id="KW-1185">Reference proteome</keyword>
<dbReference type="OrthoDB" id="10361270at2759"/>
<dbReference type="Proteomes" id="UP000237105">
    <property type="component" value="Unassembled WGS sequence"/>
</dbReference>
<reference evidence="3" key="1">
    <citation type="submission" date="2016-06" db="EMBL/GenBank/DDBJ databases">
        <title>Parallel loss of symbiosis genes in relatives of nitrogen-fixing non-legume Parasponia.</title>
        <authorList>
            <person name="Van Velzen R."/>
            <person name="Holmer R."/>
            <person name="Bu F."/>
            <person name="Rutten L."/>
            <person name="Van Zeijl A."/>
            <person name="Liu W."/>
            <person name="Santuari L."/>
            <person name="Cao Q."/>
            <person name="Sharma T."/>
            <person name="Shen D."/>
            <person name="Roswanjaya Y."/>
            <person name="Wardhani T."/>
            <person name="Kalhor M.S."/>
            <person name="Jansen J."/>
            <person name="Van den Hoogen J."/>
            <person name="Gungor B."/>
            <person name="Hartog M."/>
            <person name="Hontelez J."/>
            <person name="Verver J."/>
            <person name="Yang W.-C."/>
            <person name="Schijlen E."/>
            <person name="Repin R."/>
            <person name="Schilthuizen M."/>
            <person name="Schranz E."/>
            <person name="Heidstra R."/>
            <person name="Miyata K."/>
            <person name="Fedorova E."/>
            <person name="Kohlen W."/>
            <person name="Bisseling T."/>
            <person name="Smit S."/>
            <person name="Geurts R."/>
        </authorList>
    </citation>
    <scope>NUCLEOTIDE SEQUENCE [LARGE SCALE GENOMIC DNA]</scope>
    <source>
        <strain evidence="3">cv. WU1-14</strain>
    </source>
</reference>
<name>A0A2P5CJ47_PARAD</name>
<dbReference type="EMBL" id="JXTB01000124">
    <property type="protein sequence ID" value="PON61059.1"/>
    <property type="molecule type" value="Genomic_DNA"/>
</dbReference>
<accession>A0A2P5CJ47</accession>